<evidence type="ECO:0000313" key="2">
    <source>
        <dbReference type="Proteomes" id="UP000499080"/>
    </source>
</evidence>
<sequence length="165" mass="18923">MERSDIVLEERVRHSESTDPSADDVTIQRTVLVSRRLCPHPSTFFSVRSPLEITTQLIQNNLQPSVMAEPSTGECEPRIPVLQMSCTRLRSCYEIRRYLSLYQCFKTNLVPFTQMKSIMNWLITKYFFLKLDIFSLKFFISRMAMSRAHAVSSSGPRSSSSSPSS</sequence>
<evidence type="ECO:0000313" key="1">
    <source>
        <dbReference type="EMBL" id="GBN76693.1"/>
    </source>
</evidence>
<keyword evidence="2" id="KW-1185">Reference proteome</keyword>
<gene>
    <name evidence="1" type="ORF">AVEN_258575_1</name>
</gene>
<reference evidence="1 2" key="1">
    <citation type="journal article" date="2019" name="Sci. Rep.">
        <title>Orb-weaving spider Araneus ventricosus genome elucidates the spidroin gene catalogue.</title>
        <authorList>
            <person name="Kono N."/>
            <person name="Nakamura H."/>
            <person name="Ohtoshi R."/>
            <person name="Moran D.A.P."/>
            <person name="Shinohara A."/>
            <person name="Yoshida Y."/>
            <person name="Fujiwara M."/>
            <person name="Mori M."/>
            <person name="Tomita M."/>
            <person name="Arakawa K."/>
        </authorList>
    </citation>
    <scope>NUCLEOTIDE SEQUENCE [LARGE SCALE GENOMIC DNA]</scope>
</reference>
<accession>A0A4Y2RLX5</accession>
<organism evidence="1 2">
    <name type="scientific">Araneus ventricosus</name>
    <name type="common">Orbweaver spider</name>
    <name type="synonym">Epeira ventricosa</name>
    <dbReference type="NCBI Taxonomy" id="182803"/>
    <lineage>
        <taxon>Eukaryota</taxon>
        <taxon>Metazoa</taxon>
        <taxon>Ecdysozoa</taxon>
        <taxon>Arthropoda</taxon>
        <taxon>Chelicerata</taxon>
        <taxon>Arachnida</taxon>
        <taxon>Araneae</taxon>
        <taxon>Araneomorphae</taxon>
        <taxon>Entelegynae</taxon>
        <taxon>Araneoidea</taxon>
        <taxon>Araneidae</taxon>
        <taxon>Araneus</taxon>
    </lineage>
</organism>
<protein>
    <submittedName>
        <fullName evidence="1">Uncharacterized protein</fullName>
    </submittedName>
</protein>
<dbReference type="Proteomes" id="UP000499080">
    <property type="component" value="Unassembled WGS sequence"/>
</dbReference>
<name>A0A4Y2RLX5_ARAVE</name>
<dbReference type="EMBL" id="BGPR01017618">
    <property type="protein sequence ID" value="GBN76693.1"/>
    <property type="molecule type" value="Genomic_DNA"/>
</dbReference>
<proteinExistence type="predicted"/>
<comment type="caution">
    <text evidence="1">The sequence shown here is derived from an EMBL/GenBank/DDBJ whole genome shotgun (WGS) entry which is preliminary data.</text>
</comment>
<dbReference type="AlphaFoldDB" id="A0A4Y2RLX5"/>